<accession>A0AAN2PG82</accession>
<dbReference type="Proteomes" id="UP000182110">
    <property type="component" value="Unassembled WGS sequence"/>
</dbReference>
<name>A0AAN2PG82_9BACI</name>
<sequence length="67" mass="8069">MTTRNVQYLPPGLRVRCEKDINPSIRRTCLSFAVWLRTYMEFPIKVIVYLKKVINLKPEMQENWQVL</sequence>
<protein>
    <submittedName>
        <fullName evidence="1">Uncharacterized protein</fullName>
    </submittedName>
</protein>
<proteinExistence type="predicted"/>
<organism evidence="1 2">
    <name type="scientific">Peribacillus simplex</name>
    <dbReference type="NCBI Taxonomy" id="1478"/>
    <lineage>
        <taxon>Bacteria</taxon>
        <taxon>Bacillati</taxon>
        <taxon>Bacillota</taxon>
        <taxon>Bacilli</taxon>
        <taxon>Bacillales</taxon>
        <taxon>Bacillaceae</taxon>
        <taxon>Peribacillus</taxon>
    </lineage>
</organism>
<evidence type="ECO:0000313" key="2">
    <source>
        <dbReference type="Proteomes" id="UP000182110"/>
    </source>
</evidence>
<reference evidence="1 2" key="1">
    <citation type="journal article" date="2014" name="Genome Announc.">
        <title>Genome Sequence of Bacillus simplex Strain P558, Isolated from a Human Fecal Sample.</title>
        <authorList>
            <person name="Croce O."/>
            <person name="Hugon P."/>
            <person name="Lagier J.C."/>
            <person name="Bibi F."/>
            <person name="Robert C."/>
            <person name="Azhar E.I."/>
            <person name="Raoult D."/>
            <person name="Fournier P.E."/>
        </authorList>
    </citation>
    <scope>NUCLEOTIDE SEQUENCE [LARGE SCALE GENOMIC DNA]</scope>
    <source>
        <strain evidence="1 2">P558</strain>
    </source>
</reference>
<evidence type="ECO:0000313" key="1">
    <source>
        <dbReference type="EMBL" id="CEG31989.1"/>
    </source>
</evidence>
<comment type="caution">
    <text evidence="1">The sequence shown here is derived from an EMBL/GenBank/DDBJ whole genome shotgun (WGS) entry which is preliminary data.</text>
</comment>
<keyword evidence="2" id="KW-1185">Reference proteome</keyword>
<dbReference type="EMBL" id="CCXW01000001">
    <property type="protein sequence ID" value="CEG31989.1"/>
    <property type="molecule type" value="Genomic_DNA"/>
</dbReference>
<dbReference type="AlphaFoldDB" id="A0AAN2PG82"/>
<gene>
    <name evidence="1" type="ORF">BN1180_02146</name>
</gene>